<dbReference type="InterPro" id="IPR005625">
    <property type="entry name" value="PepSY-ass_TM"/>
</dbReference>
<dbReference type="PANTHER" id="PTHR34219">
    <property type="entry name" value="IRON-REGULATED INNER MEMBRANE PROTEIN-RELATED"/>
    <property type="match status" value="1"/>
</dbReference>
<evidence type="ECO:0000313" key="3">
    <source>
        <dbReference type="EMBL" id="WOX31069.1"/>
    </source>
</evidence>
<evidence type="ECO:0000313" key="2">
    <source>
        <dbReference type="EMBL" id="NLR22750.1"/>
    </source>
</evidence>
<feature type="transmembrane region" description="Helical" evidence="1">
    <location>
        <begin position="209"/>
        <end position="231"/>
    </location>
</feature>
<reference evidence="3 5" key="2">
    <citation type="submission" date="2023-10" db="EMBL/GenBank/DDBJ databases">
        <title>To unveil natural product biosynthetic capacity in Pseudoalteromonas.</title>
        <authorList>
            <person name="Wang J."/>
        </authorList>
    </citation>
    <scope>NUCLEOTIDE SEQUENCE [LARGE SCALE GENOMIC DNA]</scope>
    <source>
        <strain evidence="3 5">DSM 15914</strain>
    </source>
</reference>
<name>A0A8I2H5V5_9GAMM</name>
<feature type="transmembrane region" description="Helical" evidence="1">
    <location>
        <begin position="394"/>
        <end position="415"/>
    </location>
</feature>
<feature type="transmembrane region" description="Helical" evidence="1">
    <location>
        <begin position="12"/>
        <end position="36"/>
    </location>
</feature>
<sequence length="531" mass="58940">MKNQTLKSLTEAHAWIGIIISTVLFIVFIAGSLSLFRDNITGWERASLAAQSNEPLSAISYDKAITSIAQQYDVDTHHGFFMREPTPHNPFIEVYFATHLDEPHPITGEDHQDQHLLLSPQTGEVLADADRFEFASFLYELHYDLGLGRAGLYFVGIITLFFFVAVLSGIIIHWRKIAKNFFQYRAEGKKDKWLDAHNLIGTMGLPFHIMYAFTGLVFNLIIIYQISYAVLLYGGNQTALLQAAGFNEPNIEALEQSRPMRGVDQLRVKALDTLGDVSLTTVEITHFGDKNAVVSFTAKSNDAFSNYKEVQYTLNDQSQIYLTENNYDNAVRAGLSTIASLHFGDFAGYGMRLAFLSLGLATAYLIVTGNLMWIDKRAKQKKQSAKSLLFVKRLTSGGFIGVLLAIAIGFAMTTFLSTSHIDKLETVKFSMFSAFIFALISSQFAKHVLSFSKVLLGLSGICYCLSAVMNAASFVSQYNTLPTQTRVDFAIVTALMCLMALICWKAVSRINAAAQTSVPVSQDQQPQQTMS</sequence>
<dbReference type="RefSeq" id="WP_193522175.1">
    <property type="nucleotide sequence ID" value="NZ_CBCSDF010000009.1"/>
</dbReference>
<dbReference type="Proteomes" id="UP000646877">
    <property type="component" value="Unassembled WGS sequence"/>
</dbReference>
<dbReference type="Pfam" id="PF03929">
    <property type="entry name" value="PepSY_TM"/>
    <property type="match status" value="1"/>
</dbReference>
<keyword evidence="1" id="KW-1133">Transmembrane helix</keyword>
<feature type="transmembrane region" description="Helical" evidence="1">
    <location>
        <begin position="427"/>
        <end position="445"/>
    </location>
</feature>
<keyword evidence="5" id="KW-1185">Reference proteome</keyword>
<reference evidence="2" key="1">
    <citation type="submission" date="2019-10" db="EMBL/GenBank/DDBJ databases">
        <authorList>
            <person name="Paulsen S."/>
        </authorList>
    </citation>
    <scope>NUCLEOTIDE SEQUENCE</scope>
    <source>
        <strain evidence="2">LMG 19692</strain>
    </source>
</reference>
<dbReference type="EMBL" id="CP137579">
    <property type="protein sequence ID" value="WOX31069.1"/>
    <property type="molecule type" value="Genomic_DNA"/>
</dbReference>
<feature type="transmembrane region" description="Helical" evidence="1">
    <location>
        <begin position="487"/>
        <end position="507"/>
    </location>
</feature>
<feature type="transmembrane region" description="Helical" evidence="1">
    <location>
        <begin position="353"/>
        <end position="373"/>
    </location>
</feature>
<organism evidence="2 4">
    <name type="scientific">Pseudoalteromonas maricaloris</name>
    <dbReference type="NCBI Taxonomy" id="184924"/>
    <lineage>
        <taxon>Bacteria</taxon>
        <taxon>Pseudomonadati</taxon>
        <taxon>Pseudomonadota</taxon>
        <taxon>Gammaproteobacteria</taxon>
        <taxon>Alteromonadales</taxon>
        <taxon>Pseudoalteromonadaceae</taxon>
        <taxon>Pseudoalteromonas</taxon>
    </lineage>
</organism>
<evidence type="ECO:0000313" key="4">
    <source>
        <dbReference type="Proteomes" id="UP000646877"/>
    </source>
</evidence>
<evidence type="ECO:0000256" key="1">
    <source>
        <dbReference type="SAM" id="Phobius"/>
    </source>
</evidence>
<feature type="transmembrane region" description="Helical" evidence="1">
    <location>
        <begin position="150"/>
        <end position="174"/>
    </location>
</feature>
<dbReference type="AlphaFoldDB" id="A0A8I2H5V5"/>
<keyword evidence="1" id="KW-0472">Membrane</keyword>
<evidence type="ECO:0000313" key="5">
    <source>
        <dbReference type="Proteomes" id="UP001304419"/>
    </source>
</evidence>
<keyword evidence="1" id="KW-0812">Transmembrane</keyword>
<protein>
    <submittedName>
        <fullName evidence="2">PepSY domain-containing protein</fullName>
    </submittedName>
    <submittedName>
        <fullName evidence="3">PepSY-associated TM helix domain-containing protein</fullName>
    </submittedName>
</protein>
<gene>
    <name evidence="2" type="ORF">F9Y85_15855</name>
    <name evidence="3" type="ORF">R5H13_19175</name>
</gene>
<dbReference type="PANTHER" id="PTHR34219:SF4">
    <property type="entry name" value="PEPSY DOMAIN-CONTAINING PROTEIN"/>
    <property type="match status" value="1"/>
</dbReference>
<dbReference type="Proteomes" id="UP001304419">
    <property type="component" value="Chromosome 2"/>
</dbReference>
<feature type="transmembrane region" description="Helical" evidence="1">
    <location>
        <begin position="454"/>
        <end position="475"/>
    </location>
</feature>
<accession>A0A8I2H5V5</accession>
<proteinExistence type="predicted"/>
<dbReference type="EMBL" id="WEIA01000010">
    <property type="protein sequence ID" value="NLR22750.1"/>
    <property type="molecule type" value="Genomic_DNA"/>
</dbReference>